<name>A0ACC3DRW0_9PEZI</name>
<evidence type="ECO:0000313" key="2">
    <source>
        <dbReference type="Proteomes" id="UP001186974"/>
    </source>
</evidence>
<sequence length="244" mass="27121">MSASTNTVFHSTSPDGTIPVDSIPTRIDNADANNQEETKVQEEKLITLNVNGRHFVTLKETLTSGNDWFKNRLSGRWNDALADGSYFVDADPNLFAYILQYLRRGIAPLSYKQVGGHDYGMYAALLDEAKYFQITGLIDWLGKKKYRDAVVVNTSSQEVEGVSDIGRNTSSAQRLKFFPSRVVKKTYVCPRSIGMHRGDLAGCGRACARAEVSRVGDRYEDEEVLTTLIVSQQTVIEEAKLVIG</sequence>
<keyword evidence="2" id="KW-1185">Reference proteome</keyword>
<protein>
    <submittedName>
        <fullName evidence="1">Uncharacterized protein</fullName>
    </submittedName>
</protein>
<dbReference type="Proteomes" id="UP001186974">
    <property type="component" value="Unassembled WGS sequence"/>
</dbReference>
<proteinExistence type="predicted"/>
<comment type="caution">
    <text evidence="1">The sequence shown here is derived from an EMBL/GenBank/DDBJ whole genome shotgun (WGS) entry which is preliminary data.</text>
</comment>
<gene>
    <name evidence="1" type="ORF">LTS18_004711</name>
</gene>
<evidence type="ECO:0000313" key="1">
    <source>
        <dbReference type="EMBL" id="KAK3079501.1"/>
    </source>
</evidence>
<dbReference type="EMBL" id="JAWDJW010001105">
    <property type="protein sequence ID" value="KAK3079501.1"/>
    <property type="molecule type" value="Genomic_DNA"/>
</dbReference>
<organism evidence="1 2">
    <name type="scientific">Coniosporium uncinatum</name>
    <dbReference type="NCBI Taxonomy" id="93489"/>
    <lineage>
        <taxon>Eukaryota</taxon>
        <taxon>Fungi</taxon>
        <taxon>Dikarya</taxon>
        <taxon>Ascomycota</taxon>
        <taxon>Pezizomycotina</taxon>
        <taxon>Dothideomycetes</taxon>
        <taxon>Dothideomycetes incertae sedis</taxon>
        <taxon>Coniosporium</taxon>
    </lineage>
</organism>
<accession>A0ACC3DRW0</accession>
<reference evidence="1" key="1">
    <citation type="submission" date="2024-09" db="EMBL/GenBank/DDBJ databases">
        <title>Black Yeasts Isolated from many extreme environments.</title>
        <authorList>
            <person name="Coleine C."/>
            <person name="Stajich J.E."/>
            <person name="Selbmann L."/>
        </authorList>
    </citation>
    <scope>NUCLEOTIDE SEQUENCE</scope>
    <source>
        <strain evidence="1">CCFEE 5737</strain>
    </source>
</reference>